<evidence type="ECO:0000259" key="1">
    <source>
        <dbReference type="Pfam" id="PF12776"/>
    </source>
</evidence>
<feature type="domain" description="Myb/SANT-like" evidence="1">
    <location>
        <begin position="9"/>
        <end position="104"/>
    </location>
</feature>
<evidence type="ECO:0000313" key="2">
    <source>
        <dbReference type="EMBL" id="CRZ04960.1"/>
    </source>
</evidence>
<dbReference type="PANTHER" id="PTHR46929">
    <property type="entry name" value="EXPRESSED PROTEIN"/>
    <property type="match status" value="1"/>
</dbReference>
<dbReference type="EMBL" id="HACM01004518">
    <property type="protein sequence ID" value="CRZ04960.1"/>
    <property type="molecule type" value="Transcribed_RNA"/>
</dbReference>
<reference evidence="2" key="1">
    <citation type="submission" date="2015-04" db="EMBL/GenBank/DDBJ databases">
        <title>The genome sequence of the plant pathogenic Rhizarian Plasmodiophora brassicae reveals insights in its biotrophic life cycle and the origin of chitin synthesis.</title>
        <authorList>
            <person name="Schwelm A."/>
            <person name="Fogelqvist J."/>
            <person name="Knaust A."/>
            <person name="Julke S."/>
            <person name="Lilja T."/>
            <person name="Dhandapani V."/>
            <person name="Bonilla-Rosso G."/>
            <person name="Karlsson M."/>
            <person name="Shevchenko A."/>
            <person name="Choi S.R."/>
            <person name="Kim H.G."/>
            <person name="Park J.Y."/>
            <person name="Lim Y.P."/>
            <person name="Ludwig-Muller J."/>
            <person name="Dixelius C."/>
        </authorList>
    </citation>
    <scope>NUCLEOTIDE SEQUENCE</scope>
    <source>
        <tissue evidence="2">Potato root galls</tissue>
    </source>
</reference>
<proteinExistence type="predicted"/>
<dbReference type="AlphaFoldDB" id="A0A0H5QSN2"/>
<dbReference type="Pfam" id="PF12776">
    <property type="entry name" value="Myb_DNA-bind_3"/>
    <property type="match status" value="1"/>
</dbReference>
<accession>A0A0H5QSN2</accession>
<sequence length="159" mass="18367">MGADRVRASWTDDMDECWISEMIHQANVLGKKAQSGFKREAWDAAVKILNNRFQINYDREHVKTRSITLKRDFDTVTRIKNLSGFGWDDRRYLATAPTLVWEEYIAAHPRCKKWMTTSMPLFPLLQQLFEDVIANGEFAYSAGARALSDQEDSISPMFP</sequence>
<protein>
    <recommendedName>
        <fullName evidence="1">Myb/SANT-like domain-containing protein</fullName>
    </recommendedName>
</protein>
<dbReference type="InterPro" id="IPR024752">
    <property type="entry name" value="Myb/SANT-like_dom"/>
</dbReference>
<organism evidence="2">
    <name type="scientific">Spongospora subterranea</name>
    <dbReference type="NCBI Taxonomy" id="70186"/>
    <lineage>
        <taxon>Eukaryota</taxon>
        <taxon>Sar</taxon>
        <taxon>Rhizaria</taxon>
        <taxon>Endomyxa</taxon>
        <taxon>Phytomyxea</taxon>
        <taxon>Plasmodiophorida</taxon>
        <taxon>Plasmodiophoridae</taxon>
        <taxon>Spongospora</taxon>
    </lineage>
</organism>
<dbReference type="PANTHER" id="PTHR46929:SF3">
    <property type="entry name" value="MYB_SANT-LIKE DOMAIN-CONTAINING PROTEIN"/>
    <property type="match status" value="1"/>
</dbReference>
<name>A0A0H5QSN2_9EUKA</name>